<accession>A0A0A1YLF3</accession>
<protein>
    <recommendedName>
        <fullName evidence="2">CN hydrolase domain-containing protein</fullName>
    </recommendedName>
</protein>
<dbReference type="STRING" id="1395571.TMS3_0113755"/>
<proteinExistence type="predicted"/>
<dbReference type="eggNOG" id="COG0388">
    <property type="taxonomic scope" value="Bacteria"/>
</dbReference>
<evidence type="ECO:0000313" key="3">
    <source>
        <dbReference type="EMBL" id="KFX69479.1"/>
    </source>
</evidence>
<sequence length="256" mass="28314">MRVTVCQWDSRPEALAAQVQTLISHCRLSGSELLLLPEMPFDHWLAASPEVEAERWALSVKLHLDWLRCLSMLPPLTLFASRPVVDKQGARLNRAFYWNAEEGLVDGHDKFHLPDEEGYWESRWYSPGSGDFSCVGPAACQVGSLICSELWFLEHARHYGRQQAHVLCVPRATPSLGNDTWLAAGRTAAIVAGAYCLSSNQYRPEGATPDMAGVGWVIDPDGSVLATTSANTPFVTLDIDLAYAEAAKHSYPRYLV</sequence>
<dbReference type="InterPro" id="IPR050345">
    <property type="entry name" value="Aliph_Amidase/BUP"/>
</dbReference>
<gene>
    <name evidence="3" type="ORF">TMS3_0113755</name>
</gene>
<dbReference type="OrthoDB" id="9811121at2"/>
<evidence type="ECO:0000259" key="2">
    <source>
        <dbReference type="PROSITE" id="PS50263"/>
    </source>
</evidence>
<dbReference type="RefSeq" id="WP_025165787.1">
    <property type="nucleotide sequence ID" value="NZ_AWSQ01000003.1"/>
</dbReference>
<dbReference type="GO" id="GO:0050126">
    <property type="term" value="F:N-carbamoylputrescine amidase activity"/>
    <property type="evidence" value="ECO:0007669"/>
    <property type="project" value="TreeGrafter"/>
</dbReference>
<keyword evidence="4" id="KW-1185">Reference proteome</keyword>
<dbReference type="Proteomes" id="UP000030063">
    <property type="component" value="Unassembled WGS sequence"/>
</dbReference>
<organism evidence="3 4">
    <name type="scientific">Pseudomonas taeanensis MS-3</name>
    <dbReference type="NCBI Taxonomy" id="1395571"/>
    <lineage>
        <taxon>Bacteria</taxon>
        <taxon>Pseudomonadati</taxon>
        <taxon>Pseudomonadota</taxon>
        <taxon>Gammaproteobacteria</taxon>
        <taxon>Pseudomonadales</taxon>
        <taxon>Pseudomonadaceae</taxon>
        <taxon>Pseudomonas</taxon>
    </lineage>
</organism>
<dbReference type="InterPro" id="IPR003010">
    <property type="entry name" value="C-N_Hydrolase"/>
</dbReference>
<comment type="caution">
    <text evidence="3">The sequence shown here is derived from an EMBL/GenBank/DDBJ whole genome shotgun (WGS) entry which is preliminary data.</text>
</comment>
<dbReference type="PANTHER" id="PTHR43674:SF2">
    <property type="entry name" value="BETA-UREIDOPROPIONASE"/>
    <property type="match status" value="1"/>
</dbReference>
<dbReference type="PROSITE" id="PS50263">
    <property type="entry name" value="CN_HYDROLASE"/>
    <property type="match status" value="1"/>
</dbReference>
<dbReference type="GO" id="GO:0033388">
    <property type="term" value="P:putrescine biosynthetic process from arginine"/>
    <property type="evidence" value="ECO:0007669"/>
    <property type="project" value="TreeGrafter"/>
</dbReference>
<keyword evidence="1" id="KW-0378">Hydrolase</keyword>
<dbReference type="SUPFAM" id="SSF56317">
    <property type="entry name" value="Carbon-nitrogen hydrolase"/>
    <property type="match status" value="1"/>
</dbReference>
<dbReference type="Gene3D" id="3.60.110.10">
    <property type="entry name" value="Carbon-nitrogen hydrolase"/>
    <property type="match status" value="1"/>
</dbReference>
<evidence type="ECO:0000313" key="4">
    <source>
        <dbReference type="Proteomes" id="UP000030063"/>
    </source>
</evidence>
<name>A0A0A1YLF3_9PSED</name>
<dbReference type="Pfam" id="PF00795">
    <property type="entry name" value="CN_hydrolase"/>
    <property type="match status" value="1"/>
</dbReference>
<dbReference type="EMBL" id="AWSQ01000003">
    <property type="protein sequence ID" value="KFX69479.1"/>
    <property type="molecule type" value="Genomic_DNA"/>
</dbReference>
<reference evidence="3 4" key="1">
    <citation type="journal article" date="2014" name="Genome Announc.">
        <title>Draft Genome Sequence of Petroleum Oil-Degrading Marine Bacterium Pseudomonas taeanensis Strain MS-3, Isolated from a Crude Oil-Contaminated Seashore.</title>
        <authorList>
            <person name="Lee S.Y."/>
            <person name="Kim S.H."/>
            <person name="Lee D.G."/>
            <person name="Shin S."/>
            <person name="Yun S.H."/>
            <person name="Choi C.W."/>
            <person name="Chung Y.H."/>
            <person name="Choi J.S."/>
            <person name="Kahng H.Y."/>
            <person name="Kim S.I."/>
        </authorList>
    </citation>
    <scope>NUCLEOTIDE SEQUENCE [LARGE SCALE GENOMIC DNA]</scope>
    <source>
        <strain evidence="3 4">MS-3</strain>
    </source>
</reference>
<feature type="domain" description="CN hydrolase" evidence="2">
    <location>
        <begin position="1"/>
        <end position="241"/>
    </location>
</feature>
<dbReference type="PANTHER" id="PTHR43674">
    <property type="entry name" value="NITRILASE C965.09-RELATED"/>
    <property type="match status" value="1"/>
</dbReference>
<dbReference type="InterPro" id="IPR036526">
    <property type="entry name" value="C-N_Hydrolase_sf"/>
</dbReference>
<dbReference type="CDD" id="cd07197">
    <property type="entry name" value="nitrilase"/>
    <property type="match status" value="1"/>
</dbReference>
<evidence type="ECO:0000256" key="1">
    <source>
        <dbReference type="ARBA" id="ARBA00022801"/>
    </source>
</evidence>
<dbReference type="AlphaFoldDB" id="A0A0A1YLF3"/>